<proteinExistence type="predicted"/>
<organism evidence="1 2">
    <name type="scientific">Trichonephila inaurata madagascariensis</name>
    <dbReference type="NCBI Taxonomy" id="2747483"/>
    <lineage>
        <taxon>Eukaryota</taxon>
        <taxon>Metazoa</taxon>
        <taxon>Ecdysozoa</taxon>
        <taxon>Arthropoda</taxon>
        <taxon>Chelicerata</taxon>
        <taxon>Arachnida</taxon>
        <taxon>Araneae</taxon>
        <taxon>Araneomorphae</taxon>
        <taxon>Entelegynae</taxon>
        <taxon>Araneoidea</taxon>
        <taxon>Nephilidae</taxon>
        <taxon>Trichonephila</taxon>
        <taxon>Trichonephila inaurata</taxon>
    </lineage>
</organism>
<dbReference type="EMBL" id="BMAV01010579">
    <property type="protein sequence ID" value="GFY55787.1"/>
    <property type="molecule type" value="Genomic_DNA"/>
</dbReference>
<sequence>MSFSSYLQKRERYHFQASALFQKKSEAFLLLAKSVYFSFEIISQQAILENFQLRTRDTDSHRKIGARRKMAILYVCPTREIFLCISNKTPERHVC</sequence>
<accession>A0A8X7C6Y9</accession>
<dbReference type="AlphaFoldDB" id="A0A8X7C6Y9"/>
<keyword evidence="2" id="KW-1185">Reference proteome</keyword>
<dbReference type="Proteomes" id="UP000886998">
    <property type="component" value="Unassembled WGS sequence"/>
</dbReference>
<name>A0A8X7C6Y9_9ARAC</name>
<comment type="caution">
    <text evidence="1">The sequence shown here is derived from an EMBL/GenBank/DDBJ whole genome shotgun (WGS) entry which is preliminary data.</text>
</comment>
<evidence type="ECO:0000313" key="2">
    <source>
        <dbReference type="Proteomes" id="UP000886998"/>
    </source>
</evidence>
<evidence type="ECO:0000313" key="1">
    <source>
        <dbReference type="EMBL" id="GFY55787.1"/>
    </source>
</evidence>
<protein>
    <submittedName>
        <fullName evidence="1">Uncharacterized protein</fullName>
    </submittedName>
</protein>
<reference evidence="1" key="1">
    <citation type="submission" date="2020-08" db="EMBL/GenBank/DDBJ databases">
        <title>Multicomponent nature underlies the extraordinary mechanical properties of spider dragline silk.</title>
        <authorList>
            <person name="Kono N."/>
            <person name="Nakamura H."/>
            <person name="Mori M."/>
            <person name="Yoshida Y."/>
            <person name="Ohtoshi R."/>
            <person name="Malay A.D."/>
            <person name="Moran D.A.P."/>
            <person name="Tomita M."/>
            <person name="Numata K."/>
            <person name="Arakawa K."/>
        </authorList>
    </citation>
    <scope>NUCLEOTIDE SEQUENCE</scope>
</reference>
<gene>
    <name evidence="1" type="ORF">TNIN_322511</name>
</gene>